<reference evidence="2" key="1">
    <citation type="journal article" date="2019" name="Int. J. Syst. Evol. Microbiol.">
        <title>The Global Catalogue of Microorganisms (GCM) 10K type strain sequencing project: providing services to taxonomists for standard genome sequencing and annotation.</title>
        <authorList>
            <consortium name="The Broad Institute Genomics Platform"/>
            <consortium name="The Broad Institute Genome Sequencing Center for Infectious Disease"/>
            <person name="Wu L."/>
            <person name="Ma J."/>
        </authorList>
    </citation>
    <scope>NUCLEOTIDE SEQUENCE [LARGE SCALE GENOMIC DNA]</scope>
    <source>
        <strain evidence="2">CGMCC 1.15043</strain>
    </source>
</reference>
<evidence type="ECO:0008006" key="3">
    <source>
        <dbReference type="Google" id="ProtNLM"/>
    </source>
</evidence>
<sequence>MLNNTLKKSEIKVRNGQNEMMQIDMRSNDTYYFTSVSCSPGWRAKPSIPCSFSCAVKATVSCAMPGNVL</sequence>
<gene>
    <name evidence="1" type="ORF">GCM10008018_54490</name>
</gene>
<name>A0ABQ1F758_9BACL</name>
<proteinExistence type="predicted"/>
<keyword evidence="2" id="KW-1185">Reference proteome</keyword>
<protein>
    <recommendedName>
        <fullName evidence="3">Lantibiotic</fullName>
    </recommendedName>
</protein>
<accession>A0ABQ1F758</accession>
<dbReference type="EMBL" id="BMHE01000039">
    <property type="protein sequence ID" value="GGA01231.1"/>
    <property type="molecule type" value="Genomic_DNA"/>
</dbReference>
<evidence type="ECO:0000313" key="2">
    <source>
        <dbReference type="Proteomes" id="UP000615455"/>
    </source>
</evidence>
<dbReference type="Proteomes" id="UP000615455">
    <property type="component" value="Unassembled WGS sequence"/>
</dbReference>
<comment type="caution">
    <text evidence="1">The sequence shown here is derived from an EMBL/GenBank/DDBJ whole genome shotgun (WGS) entry which is preliminary data.</text>
</comment>
<organism evidence="1 2">
    <name type="scientific">Paenibacillus marchantiophytorum</name>
    <dbReference type="NCBI Taxonomy" id="1619310"/>
    <lineage>
        <taxon>Bacteria</taxon>
        <taxon>Bacillati</taxon>
        <taxon>Bacillota</taxon>
        <taxon>Bacilli</taxon>
        <taxon>Bacillales</taxon>
        <taxon>Paenibacillaceae</taxon>
        <taxon>Paenibacillus</taxon>
    </lineage>
</organism>
<evidence type="ECO:0000313" key="1">
    <source>
        <dbReference type="EMBL" id="GGA01231.1"/>
    </source>
</evidence>